<evidence type="ECO:0000313" key="2">
    <source>
        <dbReference type="Proteomes" id="UP001207408"/>
    </source>
</evidence>
<comment type="caution">
    <text evidence="1">The sequence shown here is derived from an EMBL/GenBank/DDBJ whole genome shotgun (WGS) entry which is preliminary data.</text>
</comment>
<protein>
    <submittedName>
        <fullName evidence="1">Uncharacterized protein</fullName>
    </submittedName>
</protein>
<reference evidence="1" key="1">
    <citation type="submission" date="2022-10" db="EMBL/GenBank/DDBJ databases">
        <authorList>
            <person name="Yu W.X."/>
        </authorList>
    </citation>
    <scope>NUCLEOTIDE SEQUENCE</scope>
    <source>
        <strain evidence="1">D04</strain>
    </source>
</reference>
<evidence type="ECO:0000313" key="1">
    <source>
        <dbReference type="EMBL" id="MCW3806910.1"/>
    </source>
</evidence>
<accession>A0AAE3MG25</accession>
<dbReference type="EMBL" id="JAPDPI010000032">
    <property type="protein sequence ID" value="MCW3806910.1"/>
    <property type="molecule type" value="Genomic_DNA"/>
</dbReference>
<gene>
    <name evidence="1" type="ORF">OM074_14830</name>
</gene>
<name>A0AAE3MG25_9BACT</name>
<dbReference type="Proteomes" id="UP001207408">
    <property type="component" value="Unassembled WGS sequence"/>
</dbReference>
<dbReference type="RefSeq" id="WP_301200807.1">
    <property type="nucleotide sequence ID" value="NZ_JAPDPI010000032.1"/>
</dbReference>
<dbReference type="AlphaFoldDB" id="A0AAE3MG25"/>
<sequence length="208" mass="24340">MKHLICAIIILSSIQNSFGQRSKKLPRYFVEPIGIDSTATVMIPTRYNSDLLSSSKIALWNNFYANIIFYNFENDSTHKLFDKDTFIQGFRSNSSYYYNMSADKKNISSEWIFYFVKTIDFNQSGRIDNEDPSILYVSDKFGKNLKPITPNNENAVSIEIYNEKDFALIKMQKDHNGDRKFNNKDKEYYFISLSLKNLEFGKKIEIDK</sequence>
<proteinExistence type="predicted"/>
<organism evidence="1 2">
    <name type="scientific">Plebeiibacterium marinum</name>
    <dbReference type="NCBI Taxonomy" id="2992111"/>
    <lineage>
        <taxon>Bacteria</taxon>
        <taxon>Pseudomonadati</taxon>
        <taxon>Bacteroidota</taxon>
        <taxon>Bacteroidia</taxon>
        <taxon>Marinilabiliales</taxon>
        <taxon>Marinilabiliaceae</taxon>
        <taxon>Plebeiibacterium</taxon>
    </lineage>
</organism>
<keyword evidence="2" id="KW-1185">Reference proteome</keyword>